<dbReference type="InterPro" id="IPR013762">
    <property type="entry name" value="Integrase-like_cat_sf"/>
</dbReference>
<evidence type="ECO:0000256" key="1">
    <source>
        <dbReference type="ARBA" id="ARBA00023172"/>
    </source>
</evidence>
<evidence type="ECO:0000259" key="3">
    <source>
        <dbReference type="PROSITE" id="PS51898"/>
    </source>
</evidence>
<dbReference type="GO" id="GO:0006310">
    <property type="term" value="P:DNA recombination"/>
    <property type="evidence" value="ECO:0007669"/>
    <property type="project" value="UniProtKB-KW"/>
</dbReference>
<gene>
    <name evidence="4" type="ordered locus">Mesau_02692</name>
</gene>
<evidence type="ECO:0000256" key="2">
    <source>
        <dbReference type="SAM" id="MobiDB-lite"/>
    </source>
</evidence>
<feature type="region of interest" description="Disordered" evidence="2">
    <location>
        <begin position="1"/>
        <end position="20"/>
    </location>
</feature>
<protein>
    <submittedName>
        <fullName evidence="4">Site-specific recombinase XerC</fullName>
    </submittedName>
</protein>
<name>L0KJB3_MESAW</name>
<reference evidence="5" key="1">
    <citation type="submission" date="2012-02" db="EMBL/GenBank/DDBJ databases">
        <title>Complete sequence of Mesorhizobium australicum WSM2073.</title>
        <authorList>
            <person name="Lucas S."/>
            <person name="Han J."/>
            <person name="Lapidus A."/>
            <person name="Cheng J.-F."/>
            <person name="Goodwin L."/>
            <person name="Pitluck S."/>
            <person name="Peters L."/>
            <person name="Gu W."/>
            <person name="Detter J.C."/>
            <person name="Han C."/>
            <person name="Tapia R."/>
            <person name="Land M."/>
            <person name="Hauser L."/>
            <person name="Kyrpides N."/>
            <person name="Ivanova N."/>
            <person name="Pagani I."/>
            <person name="Reeve W.G."/>
            <person name="Howieson J.G."/>
            <person name="Tiwari R.P."/>
            <person name="O'Hara G.W."/>
            <person name="Atkins C.A."/>
            <person name="Ronson C.W."/>
            <person name="Nandasena K.G."/>
            <person name="Woyke T."/>
        </authorList>
    </citation>
    <scope>NUCLEOTIDE SEQUENCE [LARGE SCALE GENOMIC DNA]</scope>
    <source>
        <strain evidence="5">LMG 24608 / HAMBI 3006 / WSM2073</strain>
    </source>
</reference>
<feature type="region of interest" description="Disordered" evidence="2">
    <location>
        <begin position="378"/>
        <end position="402"/>
    </location>
</feature>
<feature type="domain" description="Tyr recombinase" evidence="3">
    <location>
        <begin position="179"/>
        <end position="365"/>
    </location>
</feature>
<dbReference type="InterPro" id="IPR011010">
    <property type="entry name" value="DNA_brk_join_enz"/>
</dbReference>
<evidence type="ECO:0000313" key="4">
    <source>
        <dbReference type="EMBL" id="AGB45106.1"/>
    </source>
</evidence>
<dbReference type="GeneID" id="90990142"/>
<dbReference type="KEGG" id="mam:Mesau_02692"/>
<dbReference type="GO" id="GO:0015074">
    <property type="term" value="P:DNA integration"/>
    <property type="evidence" value="ECO:0007669"/>
    <property type="project" value="InterPro"/>
</dbReference>
<dbReference type="AlphaFoldDB" id="L0KJB3"/>
<dbReference type="Proteomes" id="UP000010998">
    <property type="component" value="Chromosome"/>
</dbReference>
<proteinExistence type="predicted"/>
<organism evidence="4 5">
    <name type="scientific">Mesorhizobium australicum (strain HAMBI 3006 / LMG 24608 / WSM2073)</name>
    <dbReference type="NCBI Taxonomy" id="754035"/>
    <lineage>
        <taxon>Bacteria</taxon>
        <taxon>Pseudomonadati</taxon>
        <taxon>Pseudomonadota</taxon>
        <taxon>Alphaproteobacteria</taxon>
        <taxon>Hyphomicrobiales</taxon>
        <taxon>Phyllobacteriaceae</taxon>
        <taxon>Mesorhizobium</taxon>
    </lineage>
</organism>
<dbReference type="eggNOG" id="COG4973">
    <property type="taxonomic scope" value="Bacteria"/>
</dbReference>
<dbReference type="HOGENOM" id="CLU_056713_2_0_5"/>
<dbReference type="GO" id="GO:0003677">
    <property type="term" value="F:DNA binding"/>
    <property type="evidence" value="ECO:0007669"/>
    <property type="project" value="InterPro"/>
</dbReference>
<keyword evidence="5" id="KW-1185">Reference proteome</keyword>
<sequence>MEQRLKDKHPGVSSYKDRHGKTRWRYRANGRLVPLPAPNERGFKEAYRAAVEGRNIRKAPVVTMPGAALPGTFGAAEKRLKASVKWLAHDDSTKFKNSRLIEEFLGLRVVPDHPLTWRDVPVKNLRRVHVEELLGHFIATPHKAKHLLVAIRKLVYVAMRLDWIAIDPTAAVEWRPAYTGWKAWPHEAMQKFEQRWPLGTAARTCYGLALWLGNRRGDVADLRWDQRVTRKVMIDGQERHFDGFDIVQAKNKNRTGGKRLFVPITPMLAEILGAADKRGETVLVTAYGQPFSSKSLTGSMAHWCKLAGLAKGLTLHGLRKSLGVYLAEAEASTRQLMDVLGHDDIDHAELYSREASQVRLAVQGMDRVVRLVTRRPMLGEPSGEPVGEPTRKALKNNDNGGPGGPTKIVDFVEFFLGQHLRAFRIVPHAPLAVNCG</sequence>
<keyword evidence="1" id="KW-0233">DNA recombination</keyword>
<evidence type="ECO:0000313" key="5">
    <source>
        <dbReference type="Proteomes" id="UP000010998"/>
    </source>
</evidence>
<dbReference type="Pfam" id="PF00589">
    <property type="entry name" value="Phage_integrase"/>
    <property type="match status" value="1"/>
</dbReference>
<feature type="compositionally biased region" description="Basic and acidic residues" evidence="2">
    <location>
        <begin position="1"/>
        <end position="10"/>
    </location>
</feature>
<dbReference type="RefSeq" id="WP_015316529.1">
    <property type="nucleotide sequence ID" value="NC_019973.1"/>
</dbReference>
<dbReference type="PROSITE" id="PS51898">
    <property type="entry name" value="TYR_RECOMBINASE"/>
    <property type="match status" value="1"/>
</dbReference>
<dbReference type="SUPFAM" id="SSF56349">
    <property type="entry name" value="DNA breaking-rejoining enzymes"/>
    <property type="match status" value="1"/>
</dbReference>
<dbReference type="InterPro" id="IPR002104">
    <property type="entry name" value="Integrase_catalytic"/>
</dbReference>
<dbReference type="EMBL" id="CP003358">
    <property type="protein sequence ID" value="AGB45106.1"/>
    <property type="molecule type" value="Genomic_DNA"/>
</dbReference>
<accession>L0KJB3</accession>
<dbReference type="Gene3D" id="1.10.443.10">
    <property type="entry name" value="Intergrase catalytic core"/>
    <property type="match status" value="1"/>
</dbReference>
<dbReference type="OrthoDB" id="7873969at2"/>